<protein>
    <recommendedName>
        <fullName evidence="8">Tyrosine specific protein phosphatases domain-containing protein</fullName>
    </recommendedName>
</protein>
<evidence type="ECO:0000256" key="4">
    <source>
        <dbReference type="ARBA" id="ARBA00047761"/>
    </source>
</evidence>
<name>G4YMR0_PHYSP</name>
<feature type="domain" description="Tyrosine specific protein phosphatases" evidence="8">
    <location>
        <begin position="189"/>
        <end position="265"/>
    </location>
</feature>
<dbReference type="OMA" id="VAPGIWI"/>
<evidence type="ECO:0000256" key="3">
    <source>
        <dbReference type="ARBA" id="ARBA00022912"/>
    </source>
</evidence>
<keyword evidence="6" id="KW-0472">Membrane</keyword>
<dbReference type="AlphaFoldDB" id="G4YMR0"/>
<dbReference type="InterPro" id="IPR020422">
    <property type="entry name" value="TYR_PHOSPHATASE_DUAL_dom"/>
</dbReference>
<dbReference type="GO" id="GO:0004725">
    <property type="term" value="F:protein tyrosine phosphatase activity"/>
    <property type="evidence" value="ECO:0007669"/>
    <property type="project" value="TreeGrafter"/>
</dbReference>
<dbReference type="KEGG" id="psoj:PHYSODRAFT_393476"/>
<dbReference type="EMBL" id="JH159151">
    <property type="protein sequence ID" value="EGZ29257.1"/>
    <property type="molecule type" value="Genomic_DNA"/>
</dbReference>
<evidence type="ECO:0000256" key="5">
    <source>
        <dbReference type="ARBA" id="ARBA00048336"/>
    </source>
</evidence>
<dbReference type="RefSeq" id="XP_009516532.1">
    <property type="nucleotide sequence ID" value="XM_009518237.1"/>
</dbReference>
<evidence type="ECO:0000313" key="9">
    <source>
        <dbReference type="EMBL" id="EGZ29257.1"/>
    </source>
</evidence>
<dbReference type="PROSITE" id="PS50056">
    <property type="entry name" value="TYR_PHOSPHATASE_2"/>
    <property type="match status" value="1"/>
</dbReference>
<dbReference type="PANTHER" id="PTHR45948">
    <property type="entry name" value="DUAL SPECIFICITY PROTEIN PHOSPHATASE DDB_G0269404-RELATED"/>
    <property type="match status" value="1"/>
</dbReference>
<organism evidence="9 10">
    <name type="scientific">Phytophthora sojae (strain P6497)</name>
    <name type="common">Soybean stem and root rot agent</name>
    <name type="synonym">Phytophthora megasperma f. sp. glycines</name>
    <dbReference type="NCBI Taxonomy" id="1094619"/>
    <lineage>
        <taxon>Eukaryota</taxon>
        <taxon>Sar</taxon>
        <taxon>Stramenopiles</taxon>
        <taxon>Oomycota</taxon>
        <taxon>Peronosporomycetes</taxon>
        <taxon>Peronosporales</taxon>
        <taxon>Peronosporaceae</taxon>
        <taxon>Phytophthora</taxon>
    </lineage>
</organism>
<keyword evidence="10" id="KW-1185">Reference proteome</keyword>
<dbReference type="InParanoid" id="G4YMR0"/>
<evidence type="ECO:0000256" key="1">
    <source>
        <dbReference type="ARBA" id="ARBA00008601"/>
    </source>
</evidence>
<keyword evidence="2" id="KW-0378">Hydrolase</keyword>
<dbReference type="GO" id="GO:0004722">
    <property type="term" value="F:protein serine/threonine phosphatase activity"/>
    <property type="evidence" value="ECO:0007669"/>
    <property type="project" value="UniProtKB-EC"/>
</dbReference>
<feature type="chain" id="PRO_5003471382" description="Tyrosine specific protein phosphatases domain-containing protein" evidence="7">
    <location>
        <begin position="22"/>
        <end position="270"/>
    </location>
</feature>
<dbReference type="GO" id="GO:0007165">
    <property type="term" value="P:signal transduction"/>
    <property type="evidence" value="ECO:0007669"/>
    <property type="project" value="TreeGrafter"/>
</dbReference>
<dbReference type="SMART" id="SM00195">
    <property type="entry name" value="DSPc"/>
    <property type="match status" value="1"/>
</dbReference>
<feature type="signal peptide" evidence="7">
    <location>
        <begin position="1"/>
        <end position="21"/>
    </location>
</feature>
<evidence type="ECO:0000256" key="6">
    <source>
        <dbReference type="SAM" id="Phobius"/>
    </source>
</evidence>
<sequence length="270" mass="29912">MLNLRFCMAYCELALMLPAEGEDDEDEDDVVGWRRRIFREELEGFHQLVVNGVTLDDVTARARASLRLAWQDCVGSEEQQDVSDENWARVAPQDARVGILNDLQLVAPGIWIGSTDTLKFSELLDERDIRHLVYCTTTQQETRMTPNEDGGHVVELFDLPRQQFEDALASSDGLEQLKTLSAPSCKAMASIASTLSSFMGSNSRANGPRRPGDGGVLLYCASGLSASIALCAALLMTRYRLPLELAMALIRAARRDISPSKHLQLQLELL</sequence>
<dbReference type="GeneID" id="20651179"/>
<dbReference type="SMR" id="G4YMR0"/>
<evidence type="ECO:0000256" key="7">
    <source>
        <dbReference type="SAM" id="SignalP"/>
    </source>
</evidence>
<dbReference type="Proteomes" id="UP000002640">
    <property type="component" value="Unassembled WGS sequence"/>
</dbReference>
<dbReference type="Gene3D" id="3.90.190.10">
    <property type="entry name" value="Protein tyrosine phosphatase superfamily"/>
    <property type="match status" value="1"/>
</dbReference>
<keyword evidence="7" id="KW-0732">Signal</keyword>
<feature type="non-terminal residue" evidence="9">
    <location>
        <position position="270"/>
    </location>
</feature>
<keyword evidence="3" id="KW-0904">Protein phosphatase</keyword>
<dbReference type="InterPro" id="IPR000387">
    <property type="entry name" value="Tyr_Pase_dom"/>
</dbReference>
<dbReference type="PANTHER" id="PTHR45948:SF2">
    <property type="entry name" value="DUAL SPECIFICITY PROTEIN PHOSPHATASE"/>
    <property type="match status" value="1"/>
</dbReference>
<evidence type="ECO:0000256" key="2">
    <source>
        <dbReference type="ARBA" id="ARBA00022801"/>
    </source>
</evidence>
<dbReference type="InterPro" id="IPR029021">
    <property type="entry name" value="Prot-tyrosine_phosphatase-like"/>
</dbReference>
<dbReference type="CDD" id="cd14498">
    <property type="entry name" value="DSP"/>
    <property type="match status" value="1"/>
</dbReference>
<keyword evidence="6" id="KW-1133">Transmembrane helix</keyword>
<evidence type="ECO:0000259" key="8">
    <source>
        <dbReference type="PROSITE" id="PS50056"/>
    </source>
</evidence>
<evidence type="ECO:0000313" key="10">
    <source>
        <dbReference type="Proteomes" id="UP000002640"/>
    </source>
</evidence>
<dbReference type="STRING" id="1094619.G4YMR0"/>
<dbReference type="GO" id="GO:0005829">
    <property type="term" value="C:cytosol"/>
    <property type="evidence" value="ECO:0007669"/>
    <property type="project" value="TreeGrafter"/>
</dbReference>
<comment type="catalytic activity">
    <reaction evidence="5">
        <text>O-phospho-L-threonyl-[protein] + H2O = L-threonyl-[protein] + phosphate</text>
        <dbReference type="Rhea" id="RHEA:47004"/>
        <dbReference type="Rhea" id="RHEA-COMP:11060"/>
        <dbReference type="Rhea" id="RHEA-COMP:11605"/>
        <dbReference type="ChEBI" id="CHEBI:15377"/>
        <dbReference type="ChEBI" id="CHEBI:30013"/>
        <dbReference type="ChEBI" id="CHEBI:43474"/>
        <dbReference type="ChEBI" id="CHEBI:61977"/>
        <dbReference type="EC" id="3.1.3.16"/>
    </reaction>
</comment>
<keyword evidence="6" id="KW-0812">Transmembrane</keyword>
<comment type="catalytic activity">
    <reaction evidence="4">
        <text>O-phospho-L-seryl-[protein] + H2O = L-seryl-[protein] + phosphate</text>
        <dbReference type="Rhea" id="RHEA:20629"/>
        <dbReference type="Rhea" id="RHEA-COMP:9863"/>
        <dbReference type="Rhea" id="RHEA-COMP:11604"/>
        <dbReference type="ChEBI" id="CHEBI:15377"/>
        <dbReference type="ChEBI" id="CHEBI:29999"/>
        <dbReference type="ChEBI" id="CHEBI:43474"/>
        <dbReference type="ChEBI" id="CHEBI:83421"/>
        <dbReference type="EC" id="3.1.3.16"/>
    </reaction>
</comment>
<reference evidence="9 10" key="1">
    <citation type="journal article" date="2006" name="Science">
        <title>Phytophthora genome sequences uncover evolutionary origins and mechanisms of pathogenesis.</title>
        <authorList>
            <person name="Tyler B.M."/>
            <person name="Tripathy S."/>
            <person name="Zhang X."/>
            <person name="Dehal P."/>
            <person name="Jiang R.H."/>
            <person name="Aerts A."/>
            <person name="Arredondo F.D."/>
            <person name="Baxter L."/>
            <person name="Bensasson D."/>
            <person name="Beynon J.L."/>
            <person name="Chapman J."/>
            <person name="Damasceno C.M."/>
            <person name="Dorrance A.E."/>
            <person name="Dou D."/>
            <person name="Dickerman A.W."/>
            <person name="Dubchak I.L."/>
            <person name="Garbelotto M."/>
            <person name="Gijzen M."/>
            <person name="Gordon S.G."/>
            <person name="Govers F."/>
            <person name="Grunwald N.J."/>
            <person name="Huang W."/>
            <person name="Ivors K.L."/>
            <person name="Jones R.W."/>
            <person name="Kamoun S."/>
            <person name="Krampis K."/>
            <person name="Lamour K.H."/>
            <person name="Lee M.K."/>
            <person name="McDonald W.H."/>
            <person name="Medina M."/>
            <person name="Meijer H.J."/>
            <person name="Nordberg E.K."/>
            <person name="Maclean D.J."/>
            <person name="Ospina-Giraldo M.D."/>
            <person name="Morris P.F."/>
            <person name="Phuntumart V."/>
            <person name="Putnam N.H."/>
            <person name="Rash S."/>
            <person name="Rose J.K."/>
            <person name="Sakihama Y."/>
            <person name="Salamov A.A."/>
            <person name="Savidor A."/>
            <person name="Scheuring C.F."/>
            <person name="Smith B.M."/>
            <person name="Sobral B.W."/>
            <person name="Terry A."/>
            <person name="Torto-Alalibo T.A."/>
            <person name="Win J."/>
            <person name="Xu Z."/>
            <person name="Zhang H."/>
            <person name="Grigoriev I.V."/>
            <person name="Rokhsar D.S."/>
            <person name="Boore J.L."/>
        </authorList>
    </citation>
    <scope>NUCLEOTIDE SEQUENCE [LARGE SCALE GENOMIC DNA]</scope>
    <source>
        <strain evidence="9 10">P6497</strain>
    </source>
</reference>
<proteinExistence type="inferred from homology"/>
<accession>G4YMR0</accession>
<feature type="transmembrane region" description="Helical" evidence="6">
    <location>
        <begin position="216"/>
        <end position="237"/>
    </location>
</feature>
<dbReference type="SUPFAM" id="SSF52799">
    <property type="entry name" value="(Phosphotyrosine protein) phosphatases II"/>
    <property type="match status" value="1"/>
</dbReference>
<comment type="similarity">
    <text evidence="1">Belongs to the protein-tyrosine phosphatase family. Non-receptor class dual specificity subfamily.</text>
</comment>
<gene>
    <name evidence="9" type="ORF">PHYSODRAFT_393476</name>
</gene>